<dbReference type="Pfam" id="PF14383">
    <property type="entry name" value="VARLMGL"/>
    <property type="match status" value="1"/>
</dbReference>
<gene>
    <name evidence="3" type="ORF">GH714_028985</name>
</gene>
<organism evidence="3 4">
    <name type="scientific">Hevea brasiliensis</name>
    <name type="common">Para rubber tree</name>
    <name type="synonym">Siphonia brasiliensis</name>
    <dbReference type="NCBI Taxonomy" id="3981"/>
    <lineage>
        <taxon>Eukaryota</taxon>
        <taxon>Viridiplantae</taxon>
        <taxon>Streptophyta</taxon>
        <taxon>Embryophyta</taxon>
        <taxon>Tracheophyta</taxon>
        <taxon>Spermatophyta</taxon>
        <taxon>Magnoliopsida</taxon>
        <taxon>eudicotyledons</taxon>
        <taxon>Gunneridae</taxon>
        <taxon>Pentapetalae</taxon>
        <taxon>rosids</taxon>
        <taxon>fabids</taxon>
        <taxon>Malpighiales</taxon>
        <taxon>Euphorbiaceae</taxon>
        <taxon>Crotonoideae</taxon>
        <taxon>Micrandreae</taxon>
        <taxon>Hevea</taxon>
    </lineage>
</organism>
<dbReference type="InterPro" id="IPR021899">
    <property type="entry name" value="DUF3511"/>
</dbReference>
<dbReference type="SUPFAM" id="SSF101447">
    <property type="entry name" value="Formin homology 2 domain (FH2 domain)"/>
    <property type="match status" value="1"/>
</dbReference>
<evidence type="ECO:0000256" key="1">
    <source>
        <dbReference type="SAM" id="MobiDB-lite"/>
    </source>
</evidence>
<keyword evidence="4" id="KW-1185">Reference proteome</keyword>
<dbReference type="PANTHER" id="PTHR21726">
    <property type="entry name" value="PHOSPHATIDYLINOSITOL N-ACETYLGLUCOSAMINYLTRANSFERASE SUBUNIT P DOWN SYNDROME CRITICAL REGION PROTEIN 5 -RELATED"/>
    <property type="match status" value="1"/>
</dbReference>
<dbReference type="PANTHER" id="PTHR21726:SF29">
    <property type="entry name" value="EXPRESSED PROTEIN"/>
    <property type="match status" value="1"/>
</dbReference>
<feature type="region of interest" description="Disordered" evidence="1">
    <location>
        <begin position="1"/>
        <end position="68"/>
    </location>
</feature>
<evidence type="ECO:0000313" key="3">
    <source>
        <dbReference type="EMBL" id="KAF2289113.1"/>
    </source>
</evidence>
<feature type="compositionally biased region" description="Polar residues" evidence="1">
    <location>
        <begin position="57"/>
        <end position="68"/>
    </location>
</feature>
<feature type="compositionally biased region" description="Basic and acidic residues" evidence="1">
    <location>
        <begin position="1"/>
        <end position="23"/>
    </location>
</feature>
<evidence type="ECO:0000313" key="4">
    <source>
        <dbReference type="Proteomes" id="UP000467840"/>
    </source>
</evidence>
<dbReference type="EMBL" id="JAAGAX010000016">
    <property type="protein sequence ID" value="KAF2289113.1"/>
    <property type="molecule type" value="Genomic_DNA"/>
</dbReference>
<proteinExistence type="predicted"/>
<feature type="domain" description="DUF3741" evidence="2">
    <location>
        <begin position="266"/>
        <end position="297"/>
    </location>
</feature>
<comment type="caution">
    <text evidence="3">The sequence shown here is derived from an EMBL/GenBank/DDBJ whole genome shotgun (WGS) entry which is preliminary data.</text>
</comment>
<dbReference type="Pfam" id="PF12023">
    <property type="entry name" value="DUF3511"/>
    <property type="match status" value="1"/>
</dbReference>
<protein>
    <recommendedName>
        <fullName evidence="2">DUF3741 domain-containing protein</fullName>
    </recommendedName>
</protein>
<dbReference type="InterPro" id="IPR032795">
    <property type="entry name" value="DUF3741-assoc"/>
</dbReference>
<reference evidence="3 4" key="1">
    <citation type="journal article" date="2020" name="Mol. Plant">
        <title>The Chromosome-Based Rubber Tree Genome Provides New Insights into Spurge Genome Evolution and Rubber Biosynthesis.</title>
        <authorList>
            <person name="Liu J."/>
            <person name="Shi C."/>
            <person name="Shi C.C."/>
            <person name="Li W."/>
            <person name="Zhang Q.J."/>
            <person name="Zhang Y."/>
            <person name="Li K."/>
            <person name="Lu H.F."/>
            <person name="Shi C."/>
            <person name="Zhu S.T."/>
            <person name="Xiao Z.Y."/>
            <person name="Nan H."/>
            <person name="Yue Y."/>
            <person name="Zhu X.G."/>
            <person name="Wu Y."/>
            <person name="Hong X.N."/>
            <person name="Fan G.Y."/>
            <person name="Tong Y."/>
            <person name="Zhang D."/>
            <person name="Mao C.L."/>
            <person name="Liu Y.L."/>
            <person name="Hao S.J."/>
            <person name="Liu W.Q."/>
            <person name="Lv M.Q."/>
            <person name="Zhang H.B."/>
            <person name="Liu Y."/>
            <person name="Hu-Tang G.R."/>
            <person name="Wang J.P."/>
            <person name="Wang J.H."/>
            <person name="Sun Y.H."/>
            <person name="Ni S.B."/>
            <person name="Chen W.B."/>
            <person name="Zhang X.C."/>
            <person name="Jiao Y.N."/>
            <person name="Eichler E.E."/>
            <person name="Li G.H."/>
            <person name="Liu X."/>
            <person name="Gao L.Z."/>
        </authorList>
    </citation>
    <scope>NUCLEOTIDE SEQUENCE [LARGE SCALE GENOMIC DNA]</scope>
    <source>
        <strain evidence="4">cv. GT1</strain>
        <tissue evidence="3">Leaf</tissue>
    </source>
</reference>
<dbReference type="AlphaFoldDB" id="A0A6A6KM81"/>
<dbReference type="Proteomes" id="UP000467840">
    <property type="component" value="Chromosome 8"/>
</dbReference>
<feature type="region of interest" description="Disordered" evidence="1">
    <location>
        <begin position="221"/>
        <end position="240"/>
    </location>
</feature>
<feature type="compositionally biased region" description="Pro residues" evidence="1">
    <location>
        <begin position="39"/>
        <end position="49"/>
    </location>
</feature>
<accession>A0A6A6KM81</accession>
<name>A0A6A6KM81_HEVBR</name>
<evidence type="ECO:0000259" key="2">
    <source>
        <dbReference type="Pfam" id="PF14383"/>
    </source>
</evidence>
<sequence length="354" mass="39526">MEEFREARWRHCNEDKKFEDRPRSGSLGDQVKTSVTKVEPPPPPPPPPPRRSHRYSKSTGSTWNQNKKANTYSSSWSFNDPEVKRQRRVAKYKSYAVEGKMKAFKGELSLVQEQVCCSWLYVSVRGLGITSGSDDLVQVEVAVVMRSSLTAVFLKFFRGCWSVLSAISMISPEENLMRDEKFKKMGVEKEGSKSGGGYVGGFFQLFDWTAKSRKKLFSSKSDLPVHSKQGKRSDGNLPMTRLHLMDEDETGAGSSIRGSSDYSCASSVTDDDGCGARAPGVVARLMGLDSLPTSSSSEPNSIPFLDTQSLREASQQRKHFEYYHDRQIMYSRNLLNKKEPSAEPSGLKASEGVK</sequence>